<feature type="region of interest" description="Disordered" evidence="1">
    <location>
        <begin position="1"/>
        <end position="24"/>
    </location>
</feature>
<accession>A0A1I8F794</accession>
<evidence type="ECO:0000313" key="3">
    <source>
        <dbReference type="WBParaSite" id="maker-unitig_23223-snap-gene-0.3-mRNA-1"/>
    </source>
</evidence>
<dbReference type="Proteomes" id="UP000095280">
    <property type="component" value="Unplaced"/>
</dbReference>
<feature type="compositionally biased region" description="Basic and acidic residues" evidence="1">
    <location>
        <begin position="15"/>
        <end position="24"/>
    </location>
</feature>
<organism evidence="2 3">
    <name type="scientific">Macrostomum lignano</name>
    <dbReference type="NCBI Taxonomy" id="282301"/>
    <lineage>
        <taxon>Eukaryota</taxon>
        <taxon>Metazoa</taxon>
        <taxon>Spiralia</taxon>
        <taxon>Lophotrochozoa</taxon>
        <taxon>Platyhelminthes</taxon>
        <taxon>Rhabditophora</taxon>
        <taxon>Macrostomorpha</taxon>
        <taxon>Macrostomida</taxon>
        <taxon>Macrostomidae</taxon>
        <taxon>Macrostomum</taxon>
    </lineage>
</organism>
<reference evidence="3" key="1">
    <citation type="submission" date="2016-11" db="UniProtKB">
        <authorList>
            <consortium name="WormBaseParasite"/>
        </authorList>
    </citation>
    <scope>IDENTIFICATION</scope>
</reference>
<protein>
    <submittedName>
        <fullName evidence="3">BHLH domain-containing protein</fullName>
    </submittedName>
</protein>
<dbReference type="WBParaSite" id="maker-unitig_23223-snap-gene-0.3-mRNA-1">
    <property type="protein sequence ID" value="maker-unitig_23223-snap-gene-0.3-mRNA-1"/>
    <property type="gene ID" value="maker-unitig_23223-snap-gene-0.3"/>
</dbReference>
<keyword evidence="2" id="KW-1185">Reference proteome</keyword>
<evidence type="ECO:0000313" key="2">
    <source>
        <dbReference type="Proteomes" id="UP000095280"/>
    </source>
</evidence>
<dbReference type="AlphaFoldDB" id="A0A1I8F794"/>
<sequence>SGQLSPSLGKKRQRQPSDRAARRLQTSEKLLRRLNDRIIEAAEFGSNNTSSKTAGTVGAAATQRRRRWMLRIAPQSSLPHESQFGIDERPPRRCLPPRRLQNRSAAIMRCSGKCRLRMHGLERCRNQPTTGLLSKAISSSRPCWLLPSKMTPRRTHRDVDKNKTEWARHRVRTHRAAAAPHARIPTLRAAPSRRQPAIIMPIIIPRRRQFRISHRRFASHRDGDDDDERLLRWPDHDAGCPVPPLLLLLRTLRVRWGRKEVTTKLRQDVEQSLGRISLKHPLTEILKIKELN</sequence>
<proteinExistence type="predicted"/>
<name>A0A1I8F794_9PLAT</name>
<evidence type="ECO:0000256" key="1">
    <source>
        <dbReference type="SAM" id="MobiDB-lite"/>
    </source>
</evidence>